<dbReference type="InterPro" id="IPR005794">
    <property type="entry name" value="Fmt"/>
</dbReference>
<evidence type="ECO:0000256" key="5">
    <source>
        <dbReference type="HAMAP-Rule" id="MF_00182"/>
    </source>
</evidence>
<dbReference type="Pfam" id="PF00551">
    <property type="entry name" value="Formyl_trans_N"/>
    <property type="match status" value="1"/>
</dbReference>
<keyword evidence="3 5" id="KW-0808">Transferase</keyword>
<accession>A0A3D8I5Y0</accession>
<sequence>MRLICAGTPAFATHIFSHLSKEHEILALICQPDKPFGRKGELKPPHTKESLGHIGIPILQPSHIDEPFIAHIRALKPDMIIVVAYGQILPTAFLKIAPCINIHASILPKWRGASPLQQMIMSKEPYFGISAMLMNERLDSGEILGLSYIENTQQDINKLSLELASLGAKLALYVIAHFQSIEPIKQIDADASYCTKIKKSDGYIEFDCASKIYSAYLAYCTWPHIFIKSTHGYTLKLFDVSLIESSSSHKAGEILQIESPYIIVGCTQGSLRIGALQQEGKNKLEAATYLRGKHLKMGDILC</sequence>
<protein>
    <recommendedName>
        <fullName evidence="2 5">Methionyl-tRNA formyltransferase</fullName>
        <ecNumber evidence="2 5">2.1.2.9</ecNumber>
    </recommendedName>
</protein>
<evidence type="ECO:0000313" key="8">
    <source>
        <dbReference type="EMBL" id="RDU60154.1"/>
    </source>
</evidence>
<evidence type="ECO:0000259" key="7">
    <source>
        <dbReference type="Pfam" id="PF02911"/>
    </source>
</evidence>
<dbReference type="InterPro" id="IPR002376">
    <property type="entry name" value="Formyl_transf_N"/>
</dbReference>
<dbReference type="EMBL" id="NXLR01000005">
    <property type="protein sequence ID" value="RDU60154.1"/>
    <property type="molecule type" value="Genomic_DNA"/>
</dbReference>
<evidence type="ECO:0000259" key="6">
    <source>
        <dbReference type="Pfam" id="PF00551"/>
    </source>
</evidence>
<comment type="catalytic activity">
    <reaction evidence="5">
        <text>L-methionyl-tRNA(fMet) + (6R)-10-formyltetrahydrofolate = N-formyl-L-methionyl-tRNA(fMet) + (6S)-5,6,7,8-tetrahydrofolate + H(+)</text>
        <dbReference type="Rhea" id="RHEA:24380"/>
        <dbReference type="Rhea" id="RHEA-COMP:9952"/>
        <dbReference type="Rhea" id="RHEA-COMP:9953"/>
        <dbReference type="ChEBI" id="CHEBI:15378"/>
        <dbReference type="ChEBI" id="CHEBI:57453"/>
        <dbReference type="ChEBI" id="CHEBI:78530"/>
        <dbReference type="ChEBI" id="CHEBI:78844"/>
        <dbReference type="ChEBI" id="CHEBI:195366"/>
        <dbReference type="EC" id="2.1.2.9"/>
    </reaction>
</comment>
<dbReference type="OrthoDB" id="9802815at2"/>
<dbReference type="Pfam" id="PF02911">
    <property type="entry name" value="Formyl_trans_C"/>
    <property type="match status" value="1"/>
</dbReference>
<dbReference type="Gene3D" id="3.40.50.12230">
    <property type="match status" value="1"/>
</dbReference>
<dbReference type="PANTHER" id="PTHR11138">
    <property type="entry name" value="METHIONYL-TRNA FORMYLTRANSFERASE"/>
    <property type="match status" value="1"/>
</dbReference>
<gene>
    <name evidence="5" type="primary">fmt</name>
    <name evidence="8" type="ORF">CQA63_04170</name>
</gene>
<dbReference type="PANTHER" id="PTHR11138:SF5">
    <property type="entry name" value="METHIONYL-TRNA FORMYLTRANSFERASE, MITOCHONDRIAL"/>
    <property type="match status" value="1"/>
</dbReference>
<feature type="binding site" evidence="5">
    <location>
        <begin position="105"/>
        <end position="108"/>
    </location>
    <ligand>
        <name>(6S)-5,6,7,8-tetrahydrofolate</name>
        <dbReference type="ChEBI" id="CHEBI:57453"/>
    </ligand>
</feature>
<keyword evidence="4 5" id="KW-0648">Protein biosynthesis</keyword>
<dbReference type="EC" id="2.1.2.9" evidence="2 5"/>
<dbReference type="CDD" id="cd08646">
    <property type="entry name" value="FMT_core_Met-tRNA-FMT_N"/>
    <property type="match status" value="1"/>
</dbReference>
<proteinExistence type="inferred from homology"/>
<dbReference type="InterPro" id="IPR044135">
    <property type="entry name" value="Met-tRNA-FMT_C"/>
</dbReference>
<comment type="function">
    <text evidence="5">Attaches a formyl group to the free amino group of methionyl-tRNA(fMet). The formyl group appears to play a dual role in the initiator identity of N-formylmethionyl-tRNA by promoting its recognition by IF2 and preventing the misappropriation of this tRNA by the elongation apparatus.</text>
</comment>
<reference evidence="8 9" key="1">
    <citation type="submission" date="2018-04" db="EMBL/GenBank/DDBJ databases">
        <title>Novel Campyloabacter and Helicobacter Species and Strains.</title>
        <authorList>
            <person name="Mannion A.J."/>
            <person name="Shen Z."/>
            <person name="Fox J.G."/>
        </authorList>
    </citation>
    <scope>NUCLEOTIDE SEQUENCE [LARGE SCALE GENOMIC DNA]</scope>
    <source>
        <strain evidence="8 9">MIT 98-6070</strain>
    </source>
</reference>
<dbReference type="InterPro" id="IPR041711">
    <property type="entry name" value="Met-tRNA-FMT_N"/>
</dbReference>
<evidence type="ECO:0000256" key="2">
    <source>
        <dbReference type="ARBA" id="ARBA00012261"/>
    </source>
</evidence>
<dbReference type="GO" id="GO:0005829">
    <property type="term" value="C:cytosol"/>
    <property type="evidence" value="ECO:0007669"/>
    <property type="project" value="TreeGrafter"/>
</dbReference>
<dbReference type="HAMAP" id="MF_00182">
    <property type="entry name" value="Formyl_trans"/>
    <property type="match status" value="1"/>
</dbReference>
<dbReference type="SUPFAM" id="SSF50486">
    <property type="entry name" value="FMT C-terminal domain-like"/>
    <property type="match status" value="1"/>
</dbReference>
<dbReference type="Proteomes" id="UP000256599">
    <property type="component" value="Unassembled WGS sequence"/>
</dbReference>
<dbReference type="AlphaFoldDB" id="A0A3D8I5Y0"/>
<feature type="domain" description="Formyl transferase C-terminal" evidence="7">
    <location>
        <begin position="196"/>
        <end position="293"/>
    </location>
</feature>
<dbReference type="RefSeq" id="WP_104699862.1">
    <property type="nucleotide sequence ID" value="NZ_FZPP01000016.1"/>
</dbReference>
<dbReference type="SUPFAM" id="SSF53328">
    <property type="entry name" value="Formyltransferase"/>
    <property type="match status" value="1"/>
</dbReference>
<dbReference type="InterPro" id="IPR005793">
    <property type="entry name" value="Formyl_trans_C"/>
</dbReference>
<evidence type="ECO:0000256" key="4">
    <source>
        <dbReference type="ARBA" id="ARBA00022917"/>
    </source>
</evidence>
<evidence type="ECO:0000313" key="9">
    <source>
        <dbReference type="Proteomes" id="UP000256599"/>
    </source>
</evidence>
<feature type="domain" description="Formyl transferase N-terminal" evidence="6">
    <location>
        <begin position="5"/>
        <end position="152"/>
    </location>
</feature>
<keyword evidence="9" id="KW-1185">Reference proteome</keyword>
<dbReference type="CDD" id="cd08704">
    <property type="entry name" value="Met_tRNA_FMT_C"/>
    <property type="match status" value="1"/>
</dbReference>
<organism evidence="8 9">
    <name type="scientific">Helicobacter marmotae</name>
    <dbReference type="NCBI Taxonomy" id="152490"/>
    <lineage>
        <taxon>Bacteria</taxon>
        <taxon>Pseudomonadati</taxon>
        <taxon>Campylobacterota</taxon>
        <taxon>Epsilonproteobacteria</taxon>
        <taxon>Campylobacterales</taxon>
        <taxon>Helicobacteraceae</taxon>
        <taxon>Helicobacter</taxon>
    </lineage>
</organism>
<comment type="similarity">
    <text evidence="1 5">Belongs to the Fmt family.</text>
</comment>
<dbReference type="InterPro" id="IPR011034">
    <property type="entry name" value="Formyl_transferase-like_C_sf"/>
</dbReference>
<evidence type="ECO:0000256" key="1">
    <source>
        <dbReference type="ARBA" id="ARBA00010699"/>
    </source>
</evidence>
<dbReference type="GO" id="GO:0004479">
    <property type="term" value="F:methionyl-tRNA formyltransferase activity"/>
    <property type="evidence" value="ECO:0007669"/>
    <property type="project" value="UniProtKB-UniRule"/>
</dbReference>
<name>A0A3D8I5Y0_9HELI</name>
<evidence type="ECO:0000256" key="3">
    <source>
        <dbReference type="ARBA" id="ARBA00022679"/>
    </source>
</evidence>
<comment type="caution">
    <text evidence="8">The sequence shown here is derived from an EMBL/GenBank/DDBJ whole genome shotgun (WGS) entry which is preliminary data.</text>
</comment>
<dbReference type="InterPro" id="IPR036477">
    <property type="entry name" value="Formyl_transf_N_sf"/>
</dbReference>